<dbReference type="PANTHER" id="PTHR12460">
    <property type="entry name" value="CYCLIN-DEPENDENT KINASE INHIBITOR-RELATED PROTEIN"/>
    <property type="match status" value="1"/>
</dbReference>
<dbReference type="GO" id="GO:0031124">
    <property type="term" value="P:mRNA 3'-end processing"/>
    <property type="evidence" value="ECO:0007669"/>
    <property type="project" value="TreeGrafter"/>
</dbReference>
<dbReference type="Pfam" id="PF04818">
    <property type="entry name" value="CID"/>
    <property type="match status" value="1"/>
</dbReference>
<dbReference type="Gene3D" id="6.10.250.2560">
    <property type="match status" value="1"/>
</dbReference>
<evidence type="ECO:0000256" key="4">
    <source>
        <dbReference type="ARBA" id="ARBA00062892"/>
    </source>
</evidence>
<feature type="compositionally biased region" description="Low complexity" evidence="7">
    <location>
        <begin position="494"/>
        <end position="505"/>
    </location>
</feature>
<evidence type="ECO:0000256" key="7">
    <source>
        <dbReference type="SAM" id="MobiDB-lite"/>
    </source>
</evidence>
<dbReference type="OrthoDB" id="10069473at2759"/>
<feature type="region of interest" description="Disordered" evidence="7">
    <location>
        <begin position="886"/>
        <end position="987"/>
    </location>
</feature>
<dbReference type="EMBL" id="QOIP01000014">
    <property type="protein sequence ID" value="RLU14772.1"/>
    <property type="molecule type" value="Genomic_DNA"/>
</dbReference>
<dbReference type="PROSITE" id="PS51391">
    <property type="entry name" value="CID"/>
    <property type="match status" value="1"/>
</dbReference>
<name>A0A3L8D2P4_OOCBI</name>
<feature type="compositionally biased region" description="Basic and acidic residues" evidence="7">
    <location>
        <begin position="886"/>
        <end position="898"/>
    </location>
</feature>
<feature type="domain" description="CID" evidence="8">
    <location>
        <begin position="3"/>
        <end position="132"/>
    </location>
</feature>
<dbReference type="GO" id="GO:0000993">
    <property type="term" value="F:RNA polymerase II complex binding"/>
    <property type="evidence" value="ECO:0007669"/>
    <property type="project" value="TreeGrafter"/>
</dbReference>
<feature type="compositionally biased region" description="Low complexity" evidence="7">
    <location>
        <begin position="1050"/>
        <end position="1062"/>
    </location>
</feature>
<evidence type="ECO:0000256" key="1">
    <source>
        <dbReference type="ARBA" id="ARBA00022481"/>
    </source>
</evidence>
<feature type="region of interest" description="Disordered" evidence="7">
    <location>
        <begin position="603"/>
        <end position="626"/>
    </location>
</feature>
<feature type="compositionally biased region" description="Basic and acidic residues" evidence="7">
    <location>
        <begin position="1036"/>
        <end position="1048"/>
    </location>
</feature>
<feature type="region of interest" description="Disordered" evidence="7">
    <location>
        <begin position="469"/>
        <end position="528"/>
    </location>
</feature>
<feature type="region of interest" description="Disordered" evidence="7">
    <location>
        <begin position="1000"/>
        <end position="1217"/>
    </location>
</feature>
<keyword evidence="6" id="KW-0175">Coiled coil</keyword>
<dbReference type="Gene3D" id="1.25.40.90">
    <property type="match status" value="1"/>
</dbReference>
<dbReference type="SMART" id="SM00582">
    <property type="entry name" value="RPR"/>
    <property type="match status" value="1"/>
</dbReference>
<dbReference type="Proteomes" id="UP000279307">
    <property type="component" value="Chromosome 14"/>
</dbReference>
<evidence type="ECO:0000313" key="9">
    <source>
        <dbReference type="EMBL" id="RLU14772.1"/>
    </source>
</evidence>
<dbReference type="FunFam" id="1.25.40.90:FF:000020">
    <property type="entry name" value="regulation of nuclear pre-mRNA domain-containing protein 2 isoform X1"/>
    <property type="match status" value="1"/>
</dbReference>
<comment type="subunit">
    <text evidence="4">Associates with the RNA polymerase II complex.</text>
</comment>
<keyword evidence="2" id="KW-0597">Phosphoprotein</keyword>
<evidence type="ECO:0000256" key="6">
    <source>
        <dbReference type="SAM" id="Coils"/>
    </source>
</evidence>
<feature type="region of interest" description="Disordered" evidence="7">
    <location>
        <begin position="1256"/>
        <end position="1311"/>
    </location>
</feature>
<reference evidence="9" key="1">
    <citation type="journal article" date="2018" name="Genome Res.">
        <title>The genomic architecture and molecular evolution of ant odorant receptors.</title>
        <authorList>
            <person name="McKenzie S.K."/>
            <person name="Kronauer D.J.C."/>
        </authorList>
    </citation>
    <scope>NUCLEOTIDE SEQUENCE [LARGE SCALE GENOMIC DNA]</scope>
    <source>
        <strain evidence="9">Clonal line C1</strain>
    </source>
</reference>
<organism evidence="9">
    <name type="scientific">Ooceraea biroi</name>
    <name type="common">Clonal raider ant</name>
    <name type="synonym">Cerapachys biroi</name>
    <dbReference type="NCBI Taxonomy" id="2015173"/>
    <lineage>
        <taxon>Eukaryota</taxon>
        <taxon>Metazoa</taxon>
        <taxon>Ecdysozoa</taxon>
        <taxon>Arthropoda</taxon>
        <taxon>Hexapoda</taxon>
        <taxon>Insecta</taxon>
        <taxon>Pterygota</taxon>
        <taxon>Neoptera</taxon>
        <taxon>Endopterygota</taxon>
        <taxon>Hymenoptera</taxon>
        <taxon>Apocrita</taxon>
        <taxon>Aculeata</taxon>
        <taxon>Formicoidea</taxon>
        <taxon>Formicidae</taxon>
        <taxon>Dorylinae</taxon>
        <taxon>Ooceraea</taxon>
    </lineage>
</organism>
<evidence type="ECO:0000256" key="3">
    <source>
        <dbReference type="ARBA" id="ARBA00022990"/>
    </source>
</evidence>
<feature type="compositionally biased region" description="Basic and acidic residues" evidence="7">
    <location>
        <begin position="1173"/>
        <end position="1188"/>
    </location>
</feature>
<protein>
    <recommendedName>
        <fullName evidence="5">Regulation of nuclear pre-mRNA domain-containing protein 2</fullName>
    </recommendedName>
</protein>
<dbReference type="InterPro" id="IPR006569">
    <property type="entry name" value="CID_dom"/>
</dbReference>
<sequence>MTSSDFDVEFFERKLYTLKDSQESIQGLSAWCLERRQHHKKIVATWLQVLKKVKVEHRLTLFYLANDVIQYSKRKNFEFVESWGTTLQRATTMVRDEKVKHRILRIFKIWDQRQIYDEEFLADLSGLISAAPKKKLEPQPAGPPEEFQAALLISTMRSCATLEQATDARLRDLRESNIDIESAEELRASLKDRRRVEDAEKEIDLVARNVENYVRAIEAELRERRQVLELLEQADQFYETQRGEVKIVTNAYRNFGSRVKNLKKKLDELLPTFVSPIPSPDVNAPSPSPDSDIELPGDEAQVTNNQSGLIDVAPPSLYGSYPHEYDALPVPAPEMVQGNETTDFTNNFPSFMGGNVDFSNMRNLFNERSATPPGMSQQYNESLEAKPIEVINMRPSKNESSNPDFNISSFLKTVLPSSDETPDAGGIPGLGLDVSENRVESPQRPNYRHSPALGQLPVTPVISRMGNQGGLNNCQMSHSTPLPVRNLSAESHTPSPYSSQNSQSNVTGPFDGSATANTVNPLPPPPLPPPIFLDDENCYNKLPPKFPTWTPPNEGIKESAKWEEKADFAVCLGKNSMNPTWPGECDDKNKGSWMDGDGDRWDSNNDATWSSGRKNEILSETPESPPVYEKAGFVEPVEYNEPQPQESLNATGDVDHRVIPIPMTIENQLSTYRLIKAAADVDHRNLISLTGSPANHNSLGDLSLSSLSNNNNLWPTGDQDYRRHMQPGDIVESVDMEMSDDETDSKPKARVLVDLRSQDRDMRIGPPSSSSHLDMDMRMISLPSGQMPRGGQLVQDVHLMRPGPPPPLPPQFQHQGQGGFRQEQPEFSHRNQPVDFHPNQPNFPQNRPPPNFLPSNQQDFHPNQQEFHQLQQPQDFHQSQQDFEYHDREHNMRPKQDFLTESPGRGRYSQSADHSHPRDGASFHRNERSNRGGNRGFPRNRRDRYSDDHNMKQRNLANSRKPRSQDQQHRQSSPEVLPNSRPSLLQPPDTVIILDEEGMPIGMPEFDQDNNAPVTELGRDNSDNCPNASMPRARRASHDTPSAHDSERNQQSQQQKQQSHSHGPAHADHDRRAPSSAESDDQPSSTPTNQVTVIPVTADSVSGEQQQNQYVPISEYEEHVESTEHSTGGLAEKPSALDSESAADGGQQGSFAENERLSDPTSPATSGNGLKRSNGDFDEQGREEENPAKKRALLPNGPQMPGVDSTQVGPNGPSYVTEMHPATPPIYEYDGPNFRPRIGAPFPPWRGGPPLRAGRGGFRGGPLPPRGPWMDRGPPRGPVASSFSSRGLKRGGGQFRGGGGGFRGRGRGGSW</sequence>
<feature type="compositionally biased region" description="Polar residues" evidence="7">
    <location>
        <begin position="470"/>
        <end position="480"/>
    </location>
</feature>
<feature type="region of interest" description="Disordered" evidence="7">
    <location>
        <begin position="276"/>
        <end position="299"/>
    </location>
</feature>
<keyword evidence="3" id="KW-0007">Acetylation</keyword>
<feature type="compositionally biased region" description="Polar residues" evidence="7">
    <location>
        <begin position="1099"/>
        <end position="1111"/>
    </location>
</feature>
<feature type="coiled-coil region" evidence="6">
    <location>
        <begin position="173"/>
        <end position="234"/>
    </location>
</feature>
<keyword evidence="1" id="KW-0488">Methylation</keyword>
<dbReference type="InterPro" id="IPR008942">
    <property type="entry name" value="ENTH_VHS"/>
</dbReference>
<feature type="compositionally biased region" description="Gly residues" evidence="7">
    <location>
        <begin position="1290"/>
        <end position="1311"/>
    </location>
</feature>
<feature type="compositionally biased region" description="Polar residues" evidence="7">
    <location>
        <begin position="1159"/>
        <end position="1168"/>
    </location>
</feature>
<reference evidence="9" key="2">
    <citation type="submission" date="2018-07" db="EMBL/GenBank/DDBJ databases">
        <authorList>
            <person name="Mckenzie S.K."/>
            <person name="Kronauer D.J.C."/>
        </authorList>
    </citation>
    <scope>NUCLEOTIDE SEQUENCE</scope>
    <source>
        <strain evidence="9">Clonal line C1</strain>
    </source>
</reference>
<feature type="region of interest" description="Disordered" evidence="7">
    <location>
        <begin position="796"/>
        <end position="860"/>
    </location>
</feature>
<dbReference type="PANTHER" id="PTHR12460:SF40">
    <property type="entry name" value="REGULATION OF NUCLEAR PRE-MRNA DOMAIN-CONTAINING PROTEIN 2"/>
    <property type="match status" value="1"/>
</dbReference>
<proteinExistence type="predicted"/>
<feature type="compositionally biased region" description="Basic and acidic residues" evidence="7">
    <location>
        <begin position="913"/>
        <end position="930"/>
    </location>
</feature>
<dbReference type="SUPFAM" id="SSF48464">
    <property type="entry name" value="ENTH/VHS domain"/>
    <property type="match status" value="1"/>
</dbReference>
<evidence type="ECO:0000256" key="5">
    <source>
        <dbReference type="ARBA" id="ARBA00067342"/>
    </source>
</evidence>
<evidence type="ECO:0000256" key="2">
    <source>
        <dbReference type="ARBA" id="ARBA00022553"/>
    </source>
</evidence>
<gene>
    <name evidence="9" type="ORF">DMN91_012659</name>
</gene>
<feature type="compositionally biased region" description="Polar residues" evidence="7">
    <location>
        <begin position="1082"/>
        <end position="1092"/>
    </location>
</feature>
<accession>A0A3L8D2P4</accession>
<comment type="caution">
    <text evidence="9">The sequence shown here is derived from an EMBL/GenBank/DDBJ whole genome shotgun (WGS) entry which is preliminary data.</text>
</comment>
<evidence type="ECO:0000259" key="8">
    <source>
        <dbReference type="PROSITE" id="PS51391"/>
    </source>
</evidence>
<dbReference type="CDD" id="cd16981">
    <property type="entry name" value="CID_RPRD_like"/>
    <property type="match status" value="1"/>
</dbReference>